<organism evidence="3 4">
    <name type="scientific">Paenibacillus methanolicus</name>
    <dbReference type="NCBI Taxonomy" id="582686"/>
    <lineage>
        <taxon>Bacteria</taxon>
        <taxon>Bacillati</taxon>
        <taxon>Bacillota</taxon>
        <taxon>Bacilli</taxon>
        <taxon>Bacillales</taxon>
        <taxon>Paenibacillaceae</taxon>
        <taxon>Paenibacillus</taxon>
    </lineage>
</organism>
<proteinExistence type="predicted"/>
<keyword evidence="4" id="KW-1185">Reference proteome</keyword>
<feature type="chain" id="PRO_5024290995" evidence="2">
    <location>
        <begin position="28"/>
        <end position="468"/>
    </location>
</feature>
<protein>
    <submittedName>
        <fullName evidence="3">Multiple sugar transport system substrate-binding protein</fullName>
    </submittedName>
</protein>
<evidence type="ECO:0000313" key="3">
    <source>
        <dbReference type="EMBL" id="TYP74828.1"/>
    </source>
</evidence>
<dbReference type="EMBL" id="VNHS01000005">
    <property type="protein sequence ID" value="TYP74828.1"/>
    <property type="molecule type" value="Genomic_DNA"/>
</dbReference>
<dbReference type="OrthoDB" id="2544341at2"/>
<accession>A0A5S5C8A2</accession>
<dbReference type="Pfam" id="PF01547">
    <property type="entry name" value="SBP_bac_1"/>
    <property type="match status" value="1"/>
</dbReference>
<reference evidence="3 4" key="1">
    <citation type="submission" date="2019-07" db="EMBL/GenBank/DDBJ databases">
        <title>Genomic Encyclopedia of Type Strains, Phase III (KMG-III): the genomes of soil and plant-associated and newly described type strains.</title>
        <authorList>
            <person name="Whitman W."/>
        </authorList>
    </citation>
    <scope>NUCLEOTIDE SEQUENCE [LARGE SCALE GENOMIC DNA]</scope>
    <source>
        <strain evidence="3 4">BL24</strain>
    </source>
</reference>
<dbReference type="RefSeq" id="WP_148930051.1">
    <property type="nucleotide sequence ID" value="NZ_VNHS01000005.1"/>
</dbReference>
<dbReference type="PANTHER" id="PTHR43649:SF12">
    <property type="entry name" value="DIACETYLCHITOBIOSE BINDING PROTEIN DASA"/>
    <property type="match status" value="1"/>
</dbReference>
<name>A0A5S5C8A2_9BACL</name>
<feature type="compositionally biased region" description="Polar residues" evidence="1">
    <location>
        <begin position="37"/>
        <end position="50"/>
    </location>
</feature>
<dbReference type="Gene3D" id="3.40.190.10">
    <property type="entry name" value="Periplasmic binding protein-like II"/>
    <property type="match status" value="1"/>
</dbReference>
<evidence type="ECO:0000256" key="1">
    <source>
        <dbReference type="SAM" id="MobiDB-lite"/>
    </source>
</evidence>
<dbReference type="PANTHER" id="PTHR43649">
    <property type="entry name" value="ARABINOSE-BINDING PROTEIN-RELATED"/>
    <property type="match status" value="1"/>
</dbReference>
<keyword evidence="2" id="KW-0732">Signal</keyword>
<evidence type="ECO:0000256" key="2">
    <source>
        <dbReference type="SAM" id="SignalP"/>
    </source>
</evidence>
<evidence type="ECO:0000313" key="4">
    <source>
        <dbReference type="Proteomes" id="UP000323257"/>
    </source>
</evidence>
<dbReference type="AlphaFoldDB" id="A0A5S5C8A2"/>
<feature type="region of interest" description="Disordered" evidence="1">
    <location>
        <begin position="32"/>
        <end position="51"/>
    </location>
</feature>
<dbReference type="InterPro" id="IPR006059">
    <property type="entry name" value="SBP"/>
</dbReference>
<keyword evidence="3" id="KW-0813">Transport</keyword>
<dbReference type="SUPFAM" id="SSF53850">
    <property type="entry name" value="Periplasmic binding protein-like II"/>
    <property type="match status" value="1"/>
</dbReference>
<comment type="caution">
    <text evidence="3">The sequence shown here is derived from an EMBL/GenBank/DDBJ whole genome shotgun (WGS) entry which is preliminary data.</text>
</comment>
<gene>
    <name evidence="3" type="ORF">BCM02_105375</name>
</gene>
<dbReference type="Proteomes" id="UP000323257">
    <property type="component" value="Unassembled WGS sequence"/>
</dbReference>
<feature type="signal peptide" evidence="2">
    <location>
        <begin position="1"/>
        <end position="27"/>
    </location>
</feature>
<sequence length="468" mass="51227">MKRGFRQSLAVLAGLSLVLTAAGCGNAGNGGDGNANTSEKPANANAAQNQGEKEKTKLVYWTYQRHDAEYIKQKIQQFNETNEANIEVEMTMMAENYPQSLDLAFTSDQAPDVFATQRPAEFYAKGYFEPLNGYLTDELKSKFGSFLREGSNKFEDNVISLPNVGNTIRLVYNVDMFEKAGLQPPKSLDEMVAAAKKITEIGKPDGIYGWSLPYKSPSSALDRSAAKIAEMNGFHRSGFDFKTAKYDFSGWKPIIEAFRQMSADGSVLPGSESLDMDPMRAQFAEGKIGMYISYSTEAGVYNTQFPPKIRWDATLVPTIDGGEAKGAIDPAASAWLSMSSESKHKEAAWTFMSYMYQDEIMRGYHESGLGISVLPHILEGAKEPSTPGIQNFLPTEYDAAWPVEPQGIVPEGKTWQEQFTRYILGGGNLDETIGELNASYNAALDKAVAGGAVTVTPDPSFDPAALRK</sequence>
<keyword evidence="3" id="KW-0762">Sugar transport</keyword>
<dbReference type="InterPro" id="IPR050490">
    <property type="entry name" value="Bact_solute-bd_prot1"/>
</dbReference>
<dbReference type="PROSITE" id="PS51257">
    <property type="entry name" value="PROKAR_LIPOPROTEIN"/>
    <property type="match status" value="1"/>
</dbReference>